<proteinExistence type="predicted"/>
<sequence>MYYRIEPEVAGGWGEGTKADTTCHPPKITSLVFEFEGWLGDSIVTSFPCYLVTEELAQSLNHAKLAGYELANCTITKSDTFCELHPNKKLPNFMWLQIVGEAGVDDFGIDRDLRLVVSAAALSSLKGHSLNDCEIEEINV</sequence>
<protein>
    <recommendedName>
        <fullName evidence="3">Immunity protein 50</fullName>
    </recommendedName>
</protein>
<name>A0ABW8Q012_9GAMM</name>
<organism evidence="1 2">
    <name type="scientific">Marinospirillum alkalitolerans</name>
    <dbReference type="NCBI Taxonomy" id="3123374"/>
    <lineage>
        <taxon>Bacteria</taxon>
        <taxon>Pseudomonadati</taxon>
        <taxon>Pseudomonadota</taxon>
        <taxon>Gammaproteobacteria</taxon>
        <taxon>Oceanospirillales</taxon>
        <taxon>Oceanospirillaceae</taxon>
        <taxon>Marinospirillum</taxon>
    </lineage>
</organism>
<gene>
    <name evidence="1" type="ORF">V6U78_12700</name>
</gene>
<accession>A0ABW8Q012</accession>
<dbReference type="EMBL" id="JBANFI010000035">
    <property type="protein sequence ID" value="MFK7161893.1"/>
    <property type="molecule type" value="Genomic_DNA"/>
</dbReference>
<keyword evidence="2" id="KW-1185">Reference proteome</keyword>
<reference evidence="1 2" key="1">
    <citation type="submission" date="2024-02" db="EMBL/GenBank/DDBJ databases">
        <title>Marinospirillum sp. MEB 164 isolated from Lonar lake sediment.</title>
        <authorList>
            <person name="Joshi A."/>
            <person name="Thite S."/>
        </authorList>
    </citation>
    <scope>NUCLEOTIDE SEQUENCE [LARGE SCALE GENOMIC DNA]</scope>
    <source>
        <strain evidence="1 2">MEB164</strain>
    </source>
</reference>
<comment type="caution">
    <text evidence="1">The sequence shown here is derived from an EMBL/GenBank/DDBJ whole genome shotgun (WGS) entry which is preliminary data.</text>
</comment>
<dbReference type="Proteomes" id="UP001621714">
    <property type="component" value="Unassembled WGS sequence"/>
</dbReference>
<evidence type="ECO:0000313" key="1">
    <source>
        <dbReference type="EMBL" id="MFK7161893.1"/>
    </source>
</evidence>
<evidence type="ECO:0000313" key="2">
    <source>
        <dbReference type="Proteomes" id="UP001621714"/>
    </source>
</evidence>
<dbReference type="RefSeq" id="WP_405341587.1">
    <property type="nucleotide sequence ID" value="NZ_JBANFI010000035.1"/>
</dbReference>
<evidence type="ECO:0008006" key="3">
    <source>
        <dbReference type="Google" id="ProtNLM"/>
    </source>
</evidence>